<evidence type="ECO:0000259" key="17">
    <source>
        <dbReference type="Pfam" id="PF17766"/>
    </source>
</evidence>
<dbReference type="PROSITE" id="PS00138">
    <property type="entry name" value="SUBTILASE_SER"/>
    <property type="match status" value="1"/>
</dbReference>
<dbReference type="InterPro" id="IPR046450">
    <property type="entry name" value="PA_dom_sf"/>
</dbReference>
<evidence type="ECO:0000256" key="4">
    <source>
        <dbReference type="ARBA" id="ARBA00022523"/>
    </source>
</evidence>
<evidence type="ECO:0000313" key="19">
    <source>
        <dbReference type="RefSeq" id="XP_022142619.1"/>
    </source>
</evidence>
<dbReference type="GO" id="GO:0009610">
    <property type="term" value="P:response to symbiotic fungus"/>
    <property type="evidence" value="ECO:0007669"/>
    <property type="project" value="UniProtKB-ARBA"/>
</dbReference>
<reference evidence="19" key="1">
    <citation type="submission" date="2025-08" db="UniProtKB">
        <authorList>
            <consortium name="RefSeq"/>
        </authorList>
    </citation>
    <scope>IDENTIFICATION</scope>
    <source>
        <strain evidence="19">OHB3-1</strain>
    </source>
</reference>
<evidence type="ECO:0000313" key="18">
    <source>
        <dbReference type="Proteomes" id="UP000504603"/>
    </source>
</evidence>
<dbReference type="Pfam" id="PF17766">
    <property type="entry name" value="fn3_6"/>
    <property type="match status" value="1"/>
</dbReference>
<organism evidence="18 19">
    <name type="scientific">Momordica charantia</name>
    <name type="common">Bitter gourd</name>
    <name type="synonym">Balsam pear</name>
    <dbReference type="NCBI Taxonomy" id="3673"/>
    <lineage>
        <taxon>Eukaryota</taxon>
        <taxon>Viridiplantae</taxon>
        <taxon>Streptophyta</taxon>
        <taxon>Embryophyta</taxon>
        <taxon>Tracheophyta</taxon>
        <taxon>Spermatophyta</taxon>
        <taxon>Magnoliopsida</taxon>
        <taxon>eudicotyledons</taxon>
        <taxon>Gunneridae</taxon>
        <taxon>Pentapetalae</taxon>
        <taxon>rosids</taxon>
        <taxon>fabids</taxon>
        <taxon>Cucurbitales</taxon>
        <taxon>Cucurbitaceae</taxon>
        <taxon>Momordiceae</taxon>
        <taxon>Momordica</taxon>
    </lineage>
</organism>
<dbReference type="InterPro" id="IPR034197">
    <property type="entry name" value="Peptidases_S8_3"/>
</dbReference>
<dbReference type="FunFam" id="2.60.40.2310:FF:000001">
    <property type="entry name" value="Subtilisin-like protease SBT1.5"/>
    <property type="match status" value="1"/>
</dbReference>
<sequence>MEFSKLSPMAVLFSFFVFSLLLTPSFAAKKPYVVLLGSHSHGLEISEVDLQRVANSHYRLLGSLLGSTKKAKDAIFYSYKKHINGFAAVLEEEDAAALAKHPEVAVVLADEMMKLHTTHSWGFMHLERKNSSIPSSAWGKARFGEDTIIANLDSGVWPESMSFRDSGIRKPIPSRWKGSCEQGFPCNRKLIGAKFYNEGYMAYMRNMNPNFNVSTVANSARDDAGHGSHTLSTAGGNFVAAKNVFGSSGFGMAKGGSPKARLAAYKVCWGSNVGCPGADILQGLDDAIHDGVDVVSYSIGGVIVPYYQDFFAIASFQAVKNGISVVCSAGNAGPGPGTAVNLAPWLFTVGASTLDRRIVAAVQLNNGQRFQGSSLSKGLPEEKYYPLISGGQAAAGGAYINDAMLCKAGALDPAKVKGKILACMRGETARIDKGTEAAKAGAVGMILCNDQRDGEGTYSDMHVLPATHIGYQASLAVFDYLDNTQNPMAYLVPPSEKFDLKPAPTMADFSSRGPNVITPEIIKPDITAPGVNIIAAYTQSHGPSEDPSDGRRVPYMTMSGTSMSCPHISGVVGLLKTLHPDWSPAAIKSAIMTTARVRDNTMSPMIDGGSPRGDPATPFSYGSGHVQPVAAMDPGLVYDLTTEDYLNFLCALGYDWSMIRAFSDDTPYDCPPSASLLDFNYPSIGVQNLNGQVTVTRKLKNVGSPGVYRASVRRPEGVAVTVEPRVLRFENVGEEKSFSVTLAGKLPQNAVVDGTLIWSDGKHFVRSPIVVSSGSFI</sequence>
<protein>
    <submittedName>
        <fullName evidence="19">Subtilisin-like protease SBT5.4</fullName>
    </submittedName>
</protein>
<keyword evidence="7 13" id="KW-0732">Signal</keyword>
<dbReference type="InterPro" id="IPR015500">
    <property type="entry name" value="Peptidase_S8_subtilisin-rel"/>
</dbReference>
<evidence type="ECO:0000256" key="8">
    <source>
        <dbReference type="ARBA" id="ARBA00022801"/>
    </source>
</evidence>
<accession>A0A6J1CLZ9</accession>
<keyword evidence="4" id="KW-0052">Apoplast</keyword>
<dbReference type="Pfam" id="PF02225">
    <property type="entry name" value="PA"/>
    <property type="match status" value="1"/>
</dbReference>
<dbReference type="InterPro" id="IPR023828">
    <property type="entry name" value="Peptidase_S8_Ser-AS"/>
</dbReference>
<evidence type="ECO:0000256" key="13">
    <source>
        <dbReference type="SAM" id="SignalP"/>
    </source>
</evidence>
<evidence type="ECO:0000256" key="12">
    <source>
        <dbReference type="PROSITE-ProRule" id="PRU01240"/>
    </source>
</evidence>
<evidence type="ECO:0000259" key="14">
    <source>
        <dbReference type="Pfam" id="PF00082"/>
    </source>
</evidence>
<evidence type="ECO:0000256" key="6">
    <source>
        <dbReference type="ARBA" id="ARBA00022670"/>
    </source>
</evidence>
<dbReference type="SUPFAM" id="SSF52743">
    <property type="entry name" value="Subtilisin-like"/>
    <property type="match status" value="1"/>
</dbReference>
<evidence type="ECO:0000256" key="3">
    <source>
        <dbReference type="ARBA" id="ARBA00011073"/>
    </source>
</evidence>
<gene>
    <name evidence="19" type="primary">LOC111012693</name>
</gene>
<dbReference type="FunFam" id="3.40.50.200:FF:000006">
    <property type="entry name" value="Subtilisin-like protease SBT1.5"/>
    <property type="match status" value="1"/>
</dbReference>
<dbReference type="GO" id="GO:0009609">
    <property type="term" value="P:response to symbiotic bacterium"/>
    <property type="evidence" value="ECO:0007669"/>
    <property type="project" value="UniProtKB-ARBA"/>
</dbReference>
<dbReference type="GO" id="GO:0048046">
    <property type="term" value="C:apoplast"/>
    <property type="evidence" value="ECO:0007669"/>
    <property type="project" value="UniProtKB-SubCell"/>
</dbReference>
<keyword evidence="9 12" id="KW-0720">Serine protease</keyword>
<dbReference type="RefSeq" id="XP_022142619.1">
    <property type="nucleotide sequence ID" value="XM_022286927.1"/>
</dbReference>
<feature type="domain" description="Subtilisin-like protease fibronectin type-III" evidence="17">
    <location>
        <begin position="678"/>
        <end position="771"/>
    </location>
</feature>
<comment type="similarity">
    <text evidence="3 12">Belongs to the peptidase S8 family.</text>
</comment>
<dbReference type="InterPro" id="IPR041469">
    <property type="entry name" value="Subtilisin-like_FN3"/>
</dbReference>
<dbReference type="SUPFAM" id="SSF52025">
    <property type="entry name" value="PA domain"/>
    <property type="match status" value="1"/>
</dbReference>
<feature type="domain" description="PA" evidence="15">
    <location>
        <begin position="405"/>
        <end position="474"/>
    </location>
</feature>
<comment type="subcellular location">
    <subcellularLocation>
        <location evidence="2">Secreted</location>
        <location evidence="2">Extracellular space</location>
        <location evidence="2">Apoplast</location>
    </subcellularLocation>
</comment>
<evidence type="ECO:0000256" key="7">
    <source>
        <dbReference type="ARBA" id="ARBA00022729"/>
    </source>
</evidence>
<dbReference type="CDD" id="cd02120">
    <property type="entry name" value="PA_subtilisin_like"/>
    <property type="match status" value="1"/>
</dbReference>
<dbReference type="GeneID" id="111012693"/>
<dbReference type="Gene3D" id="3.50.30.30">
    <property type="match status" value="1"/>
</dbReference>
<dbReference type="FunFam" id="3.30.70.80:FF:000002">
    <property type="entry name" value="Subtilisin-like protease SBT5.3"/>
    <property type="match status" value="1"/>
</dbReference>
<feature type="active site" description="Charge relay system" evidence="11 12">
    <location>
        <position position="153"/>
    </location>
</feature>
<feature type="domain" description="Peptidase S8/S53" evidence="14">
    <location>
        <begin position="144"/>
        <end position="624"/>
    </location>
</feature>
<dbReference type="KEGG" id="mcha:111012693"/>
<feature type="signal peptide" evidence="13">
    <location>
        <begin position="1"/>
        <end position="27"/>
    </location>
</feature>
<dbReference type="GO" id="GO:0004252">
    <property type="term" value="F:serine-type endopeptidase activity"/>
    <property type="evidence" value="ECO:0007669"/>
    <property type="project" value="UniProtKB-UniRule"/>
</dbReference>
<feature type="active site" description="Charge relay system" evidence="11 12">
    <location>
        <position position="562"/>
    </location>
</feature>
<evidence type="ECO:0000256" key="9">
    <source>
        <dbReference type="ARBA" id="ARBA00022825"/>
    </source>
</evidence>
<dbReference type="InterPro" id="IPR037045">
    <property type="entry name" value="S8pro/Inhibitor_I9_sf"/>
</dbReference>
<keyword evidence="10" id="KW-0325">Glycoprotein</keyword>
<dbReference type="PANTHER" id="PTHR10795">
    <property type="entry name" value="PROPROTEIN CONVERTASE SUBTILISIN/KEXIN"/>
    <property type="match status" value="1"/>
</dbReference>
<dbReference type="Pfam" id="PF05922">
    <property type="entry name" value="Inhibitor_I9"/>
    <property type="match status" value="1"/>
</dbReference>
<evidence type="ECO:0000256" key="2">
    <source>
        <dbReference type="ARBA" id="ARBA00004271"/>
    </source>
</evidence>
<evidence type="ECO:0000259" key="16">
    <source>
        <dbReference type="Pfam" id="PF05922"/>
    </source>
</evidence>
<dbReference type="InterPro" id="IPR010259">
    <property type="entry name" value="S8pro/Inhibitor_I9"/>
</dbReference>
<keyword evidence="5" id="KW-0964">Secreted</keyword>
<name>A0A6J1CLZ9_MOMCH</name>
<comment type="function">
    <text evidence="1">Required for arbuscular mycorrhiza (AM) development during AM symbiosis with AM fungi (e.g. Glomeromycota intraradices).</text>
</comment>
<dbReference type="GO" id="GO:0006508">
    <property type="term" value="P:proteolysis"/>
    <property type="evidence" value="ECO:0007669"/>
    <property type="project" value="UniProtKB-KW"/>
</dbReference>
<feature type="active site" description="Charge relay system" evidence="11 12">
    <location>
        <position position="226"/>
    </location>
</feature>
<dbReference type="OrthoDB" id="206201at2759"/>
<dbReference type="Gene3D" id="2.60.40.2310">
    <property type="match status" value="1"/>
</dbReference>
<dbReference type="Proteomes" id="UP000504603">
    <property type="component" value="Unplaced"/>
</dbReference>
<keyword evidence="18" id="KW-1185">Reference proteome</keyword>
<dbReference type="InterPro" id="IPR000209">
    <property type="entry name" value="Peptidase_S8/S53_dom"/>
</dbReference>
<dbReference type="PRINTS" id="PR00723">
    <property type="entry name" value="SUBTILISIN"/>
</dbReference>
<keyword evidence="6 12" id="KW-0645">Protease</keyword>
<dbReference type="Pfam" id="PF00082">
    <property type="entry name" value="Peptidase_S8"/>
    <property type="match status" value="1"/>
</dbReference>
<evidence type="ECO:0000256" key="11">
    <source>
        <dbReference type="PIRSR" id="PIRSR615500-1"/>
    </source>
</evidence>
<dbReference type="Gene3D" id="3.40.50.200">
    <property type="entry name" value="Peptidase S8/S53 domain"/>
    <property type="match status" value="1"/>
</dbReference>
<dbReference type="InterPro" id="IPR003137">
    <property type="entry name" value="PA_domain"/>
</dbReference>
<dbReference type="InterPro" id="IPR036852">
    <property type="entry name" value="Peptidase_S8/S53_dom_sf"/>
</dbReference>
<proteinExistence type="inferred from homology"/>
<feature type="chain" id="PRO_5026886144" evidence="13">
    <location>
        <begin position="28"/>
        <end position="777"/>
    </location>
</feature>
<feature type="domain" description="Inhibitor I9" evidence="16">
    <location>
        <begin position="32"/>
        <end position="116"/>
    </location>
</feature>
<dbReference type="Gene3D" id="3.30.70.80">
    <property type="entry name" value="Peptidase S8 propeptide/proteinase inhibitor I9"/>
    <property type="match status" value="1"/>
</dbReference>
<keyword evidence="8 12" id="KW-0378">Hydrolase</keyword>
<dbReference type="PROSITE" id="PS51892">
    <property type="entry name" value="SUBTILASE"/>
    <property type="match status" value="1"/>
</dbReference>
<evidence type="ECO:0000256" key="5">
    <source>
        <dbReference type="ARBA" id="ARBA00022525"/>
    </source>
</evidence>
<dbReference type="InterPro" id="IPR045051">
    <property type="entry name" value="SBT"/>
</dbReference>
<evidence type="ECO:0000256" key="10">
    <source>
        <dbReference type="ARBA" id="ARBA00023180"/>
    </source>
</evidence>
<dbReference type="AlphaFoldDB" id="A0A6J1CLZ9"/>
<evidence type="ECO:0000259" key="15">
    <source>
        <dbReference type="Pfam" id="PF02225"/>
    </source>
</evidence>
<evidence type="ECO:0000256" key="1">
    <source>
        <dbReference type="ARBA" id="ARBA00002076"/>
    </source>
</evidence>
<dbReference type="FunFam" id="3.50.30.30:FF:000005">
    <property type="entry name" value="subtilisin-like protease SBT1.5"/>
    <property type="match status" value="1"/>
</dbReference>
<dbReference type="CDD" id="cd04852">
    <property type="entry name" value="Peptidases_S8_3"/>
    <property type="match status" value="1"/>
</dbReference>